<dbReference type="CDD" id="cd08249">
    <property type="entry name" value="enoyl_reductase_like"/>
    <property type="match status" value="1"/>
</dbReference>
<name>A0AAD5X2B5_9FUNG</name>
<dbReference type="InterPro" id="IPR047122">
    <property type="entry name" value="Trans-enoyl_RdTase-like"/>
</dbReference>
<dbReference type="InterPro" id="IPR036291">
    <property type="entry name" value="NAD(P)-bd_dom_sf"/>
</dbReference>
<dbReference type="SUPFAM" id="SSF51735">
    <property type="entry name" value="NAD(P)-binding Rossmann-fold domains"/>
    <property type="match status" value="1"/>
</dbReference>
<dbReference type="SMART" id="SM00829">
    <property type="entry name" value="PKS_ER"/>
    <property type="match status" value="1"/>
</dbReference>
<keyword evidence="4" id="KW-1185">Reference proteome</keyword>
<comment type="caution">
    <text evidence="3">The sequence shown here is derived from an EMBL/GenBank/DDBJ whole genome shotgun (WGS) entry which is preliminary data.</text>
</comment>
<feature type="domain" description="Enoyl reductase (ER)" evidence="2">
    <location>
        <begin position="15"/>
        <end position="283"/>
    </location>
</feature>
<dbReference type="InterPro" id="IPR013154">
    <property type="entry name" value="ADH-like_N"/>
</dbReference>
<dbReference type="EMBL" id="JADGJD010000369">
    <property type="protein sequence ID" value="KAJ3051664.1"/>
    <property type="molecule type" value="Genomic_DNA"/>
</dbReference>
<accession>A0AAD5X2B5</accession>
<dbReference type="Gene3D" id="3.40.50.720">
    <property type="entry name" value="NAD(P)-binding Rossmann-like Domain"/>
    <property type="match status" value="1"/>
</dbReference>
<dbReference type="AlphaFoldDB" id="A0AAD5X2B5"/>
<protein>
    <recommendedName>
        <fullName evidence="2">Enoyl reductase (ER) domain-containing protein</fullName>
    </recommendedName>
</protein>
<dbReference type="InterPro" id="IPR020843">
    <property type="entry name" value="ER"/>
</dbReference>
<feature type="region of interest" description="Disordered" evidence="1">
    <location>
        <begin position="1"/>
        <end position="25"/>
    </location>
</feature>
<evidence type="ECO:0000256" key="1">
    <source>
        <dbReference type="SAM" id="MobiDB-lite"/>
    </source>
</evidence>
<sequence length="368" mass="39697">MSSPQHRAALIPSRGKPMQSVLQPTKSPKPNEILIRVHNAALNPVDYVCRDNGFFMLSYPAVIGCDLAGVIEAVGSDLDGHEWKVGARVLANGRAFQEKGKPEYGALQEKVLVPVERVSLIPDHVSFEEAAALPLAVHTVFWGFAGMGLISPSTSWTIPQSFFTPPSKPAILIWGAASSVGISAVQISSYLGFTVYATASPKHHDYIKQLGAYRVFDYNDAKVVENIVMAVSEDGATMAHGYLAIGSFAQCVETLSQLRPSSLSPPSKMAFAGFQPLSASNVFHIARWSLFAAPKGVEAKFVVPPSNEGESKSLSRFIFGTWLRERLEKKEIVPAPKPRVVEGGLDGVDKALDELKKGVSGVKLVVKV</sequence>
<evidence type="ECO:0000313" key="3">
    <source>
        <dbReference type="EMBL" id="KAJ3051664.1"/>
    </source>
</evidence>
<dbReference type="PANTHER" id="PTHR45348">
    <property type="entry name" value="HYPOTHETICAL OXIDOREDUCTASE (EUROFUNG)"/>
    <property type="match status" value="1"/>
</dbReference>
<dbReference type="GO" id="GO:0016651">
    <property type="term" value="F:oxidoreductase activity, acting on NAD(P)H"/>
    <property type="evidence" value="ECO:0007669"/>
    <property type="project" value="InterPro"/>
</dbReference>
<dbReference type="Proteomes" id="UP001212841">
    <property type="component" value="Unassembled WGS sequence"/>
</dbReference>
<dbReference type="PANTHER" id="PTHR45348:SF2">
    <property type="entry name" value="ZINC-TYPE ALCOHOL DEHYDROGENASE-LIKE PROTEIN C2E1P3.01"/>
    <property type="match status" value="1"/>
</dbReference>
<organism evidence="3 4">
    <name type="scientific">Rhizophlyctis rosea</name>
    <dbReference type="NCBI Taxonomy" id="64517"/>
    <lineage>
        <taxon>Eukaryota</taxon>
        <taxon>Fungi</taxon>
        <taxon>Fungi incertae sedis</taxon>
        <taxon>Chytridiomycota</taxon>
        <taxon>Chytridiomycota incertae sedis</taxon>
        <taxon>Chytridiomycetes</taxon>
        <taxon>Rhizophlyctidales</taxon>
        <taxon>Rhizophlyctidaceae</taxon>
        <taxon>Rhizophlyctis</taxon>
    </lineage>
</organism>
<evidence type="ECO:0000259" key="2">
    <source>
        <dbReference type="SMART" id="SM00829"/>
    </source>
</evidence>
<dbReference type="SUPFAM" id="SSF50129">
    <property type="entry name" value="GroES-like"/>
    <property type="match status" value="1"/>
</dbReference>
<gene>
    <name evidence="3" type="ORF">HK097_007293</name>
</gene>
<dbReference type="Gene3D" id="3.90.180.10">
    <property type="entry name" value="Medium-chain alcohol dehydrogenases, catalytic domain"/>
    <property type="match status" value="1"/>
</dbReference>
<dbReference type="InterPro" id="IPR011032">
    <property type="entry name" value="GroES-like_sf"/>
</dbReference>
<proteinExistence type="predicted"/>
<dbReference type="Pfam" id="PF08240">
    <property type="entry name" value="ADH_N"/>
    <property type="match status" value="1"/>
</dbReference>
<evidence type="ECO:0000313" key="4">
    <source>
        <dbReference type="Proteomes" id="UP001212841"/>
    </source>
</evidence>
<reference evidence="3" key="1">
    <citation type="submission" date="2020-05" db="EMBL/GenBank/DDBJ databases">
        <title>Phylogenomic resolution of chytrid fungi.</title>
        <authorList>
            <person name="Stajich J.E."/>
            <person name="Amses K."/>
            <person name="Simmons R."/>
            <person name="Seto K."/>
            <person name="Myers J."/>
            <person name="Bonds A."/>
            <person name="Quandt C.A."/>
            <person name="Barry K."/>
            <person name="Liu P."/>
            <person name="Grigoriev I."/>
            <person name="Longcore J.E."/>
            <person name="James T.Y."/>
        </authorList>
    </citation>
    <scope>NUCLEOTIDE SEQUENCE</scope>
    <source>
        <strain evidence="3">JEL0318</strain>
    </source>
</reference>